<dbReference type="GO" id="GO:0005886">
    <property type="term" value="C:plasma membrane"/>
    <property type="evidence" value="ECO:0007669"/>
    <property type="project" value="UniProtKB-SubCell"/>
</dbReference>
<evidence type="ECO:0000256" key="5">
    <source>
        <dbReference type="ARBA" id="ARBA00022989"/>
    </source>
</evidence>
<evidence type="ECO:0000256" key="3">
    <source>
        <dbReference type="ARBA" id="ARBA00022475"/>
    </source>
</evidence>
<name>A0A4R2CDT5_SHIGR</name>
<reference evidence="9 10" key="1">
    <citation type="submission" date="2019-03" db="EMBL/GenBank/DDBJ databases">
        <title>Genomic Encyclopedia of Type Strains, Phase IV (KMG-IV): sequencing the most valuable type-strain genomes for metagenomic binning, comparative biology and taxonomic classification.</title>
        <authorList>
            <person name="Goeker M."/>
        </authorList>
    </citation>
    <scope>NUCLEOTIDE SEQUENCE [LARGE SCALE GENOMIC DNA]</scope>
    <source>
        <strain evidence="9 10">DSM 18401</strain>
    </source>
</reference>
<keyword evidence="2 7" id="KW-0813">Transport</keyword>
<dbReference type="PROSITE" id="PS50928">
    <property type="entry name" value="ABC_TM1"/>
    <property type="match status" value="1"/>
</dbReference>
<evidence type="ECO:0000256" key="4">
    <source>
        <dbReference type="ARBA" id="ARBA00022692"/>
    </source>
</evidence>
<keyword evidence="4 7" id="KW-0812">Transmembrane</keyword>
<dbReference type="Proteomes" id="UP000295351">
    <property type="component" value="Unassembled WGS sequence"/>
</dbReference>
<organism evidence="9 10">
    <name type="scientific">Shinella granuli</name>
    <dbReference type="NCBI Taxonomy" id="323621"/>
    <lineage>
        <taxon>Bacteria</taxon>
        <taxon>Pseudomonadati</taxon>
        <taxon>Pseudomonadota</taxon>
        <taxon>Alphaproteobacteria</taxon>
        <taxon>Hyphomicrobiales</taxon>
        <taxon>Rhizobiaceae</taxon>
        <taxon>Shinella</taxon>
    </lineage>
</organism>
<keyword evidence="6 7" id="KW-0472">Membrane</keyword>
<feature type="transmembrane region" description="Helical" evidence="7">
    <location>
        <begin position="12"/>
        <end position="31"/>
    </location>
</feature>
<evidence type="ECO:0000313" key="9">
    <source>
        <dbReference type="EMBL" id="TCN38977.1"/>
    </source>
</evidence>
<evidence type="ECO:0000256" key="6">
    <source>
        <dbReference type="ARBA" id="ARBA00023136"/>
    </source>
</evidence>
<keyword evidence="5 7" id="KW-1133">Transmembrane helix</keyword>
<comment type="similarity">
    <text evidence="7">Belongs to the binding-protein-dependent transport system permease family.</text>
</comment>
<evidence type="ECO:0000256" key="2">
    <source>
        <dbReference type="ARBA" id="ARBA00022448"/>
    </source>
</evidence>
<protein>
    <submittedName>
        <fullName evidence="9">Carbohydrate ABC transporter membrane protein 2 (CUT1 family)</fullName>
    </submittedName>
</protein>
<dbReference type="GO" id="GO:0055085">
    <property type="term" value="P:transmembrane transport"/>
    <property type="evidence" value="ECO:0007669"/>
    <property type="project" value="InterPro"/>
</dbReference>
<comment type="caution">
    <text evidence="9">The sequence shown here is derived from an EMBL/GenBank/DDBJ whole genome shotgun (WGS) entry which is preliminary data.</text>
</comment>
<feature type="transmembrane region" description="Helical" evidence="7">
    <location>
        <begin position="104"/>
        <end position="126"/>
    </location>
</feature>
<dbReference type="InterPro" id="IPR035906">
    <property type="entry name" value="MetI-like_sf"/>
</dbReference>
<dbReference type="Gene3D" id="1.10.3720.10">
    <property type="entry name" value="MetI-like"/>
    <property type="match status" value="1"/>
</dbReference>
<evidence type="ECO:0000313" key="10">
    <source>
        <dbReference type="Proteomes" id="UP000295351"/>
    </source>
</evidence>
<gene>
    <name evidence="9" type="ORF">EV665_11863</name>
</gene>
<dbReference type="SUPFAM" id="SSF161098">
    <property type="entry name" value="MetI-like"/>
    <property type="match status" value="1"/>
</dbReference>
<feature type="domain" description="ABC transmembrane type-1" evidence="8">
    <location>
        <begin position="66"/>
        <end position="257"/>
    </location>
</feature>
<evidence type="ECO:0000259" key="8">
    <source>
        <dbReference type="PROSITE" id="PS50928"/>
    </source>
</evidence>
<dbReference type="RefSeq" id="WP_133035864.1">
    <property type="nucleotide sequence ID" value="NZ_BAABEI010000012.1"/>
</dbReference>
<feature type="transmembrane region" description="Helical" evidence="7">
    <location>
        <begin position="178"/>
        <end position="203"/>
    </location>
</feature>
<feature type="transmembrane region" description="Helical" evidence="7">
    <location>
        <begin position="70"/>
        <end position="92"/>
    </location>
</feature>
<keyword evidence="3" id="KW-1003">Cell membrane</keyword>
<dbReference type="CDD" id="cd06261">
    <property type="entry name" value="TM_PBP2"/>
    <property type="match status" value="1"/>
</dbReference>
<accession>A0A4R2CDT5</accession>
<proteinExistence type="inferred from homology"/>
<evidence type="ECO:0000256" key="7">
    <source>
        <dbReference type="RuleBase" id="RU363032"/>
    </source>
</evidence>
<dbReference type="EMBL" id="SLVX01000018">
    <property type="protein sequence ID" value="TCN38977.1"/>
    <property type="molecule type" value="Genomic_DNA"/>
</dbReference>
<dbReference type="PANTHER" id="PTHR32243">
    <property type="entry name" value="MALTOSE TRANSPORT SYSTEM PERMEASE-RELATED"/>
    <property type="match status" value="1"/>
</dbReference>
<dbReference type="PANTHER" id="PTHR32243:SF18">
    <property type="entry name" value="INNER MEMBRANE ABC TRANSPORTER PERMEASE PROTEIN YCJP"/>
    <property type="match status" value="1"/>
</dbReference>
<sequence length="270" mass="29331">MNVSRFLGKSILYLAAFSAVFPMVWTAINAFKNRVDIVTPTPLFLFTPTLDNFAYVLGRESVAAGLVNSLLAAGGSVLIGALLGLPAAYAIARYPNRWSADIQFFVLSLRFLPPVAVAIPLMVIWLDLGFYDTRFSLIVTYTLLTLATIIWLGVPAFARVPKEVEEAARVDGYGPYAVFLRVALPIASRSLIGAVAFAFVLVWNEFLIALMLTTSDAKTLPIVASELTQLGRDVPWGILNASVVLLSIPPLLLIGILSGLLNNAFRRKSN</sequence>
<feature type="transmembrane region" description="Helical" evidence="7">
    <location>
        <begin position="138"/>
        <end position="158"/>
    </location>
</feature>
<feature type="transmembrane region" description="Helical" evidence="7">
    <location>
        <begin position="238"/>
        <end position="261"/>
    </location>
</feature>
<keyword evidence="10" id="KW-1185">Reference proteome</keyword>
<evidence type="ECO:0000256" key="1">
    <source>
        <dbReference type="ARBA" id="ARBA00004651"/>
    </source>
</evidence>
<dbReference type="InterPro" id="IPR000515">
    <property type="entry name" value="MetI-like"/>
</dbReference>
<dbReference type="InterPro" id="IPR050901">
    <property type="entry name" value="BP-dep_ABC_trans_perm"/>
</dbReference>
<dbReference type="Pfam" id="PF00528">
    <property type="entry name" value="BPD_transp_1"/>
    <property type="match status" value="1"/>
</dbReference>
<dbReference type="AlphaFoldDB" id="A0A4R2CDT5"/>
<comment type="subcellular location">
    <subcellularLocation>
        <location evidence="1 7">Cell membrane</location>
        <topology evidence="1 7">Multi-pass membrane protein</topology>
    </subcellularLocation>
</comment>